<reference evidence="3 4" key="1">
    <citation type="submission" date="2016-07" db="EMBL/GenBank/DDBJ databases">
        <title>Multiple horizontal gene transfer events from other fungi enriched the ability of initially mycotrophic Trichoderma (Ascomycota) to feed on dead plant biomass.</title>
        <authorList>
            <consortium name="DOE Joint Genome Institute"/>
            <person name="Aerts A."/>
            <person name="Atanasova L."/>
            <person name="Chenthamara K."/>
            <person name="Zhang J."/>
            <person name="Grujic M."/>
            <person name="Henrissat B."/>
            <person name="Kuo A."/>
            <person name="Salamov A."/>
            <person name="Lipzen A."/>
            <person name="Labutti K."/>
            <person name="Barry K."/>
            <person name="Miao Y."/>
            <person name="Rahimi M.J."/>
            <person name="Shen Q."/>
            <person name="Grigoriev I.V."/>
            <person name="Kubicek C.P."/>
            <person name="Druzhinina I.S."/>
        </authorList>
    </citation>
    <scope>NUCLEOTIDE SEQUENCE [LARGE SCALE GENOMIC DNA]</scope>
    <source>
        <strain evidence="3 4">CBS 226.95</strain>
    </source>
</reference>
<name>A0A2T3ZRQ7_TRIHA</name>
<feature type="region of interest" description="Disordered" evidence="1">
    <location>
        <begin position="227"/>
        <end position="272"/>
    </location>
</feature>
<dbReference type="EMBL" id="KZ679718">
    <property type="protein sequence ID" value="PTB47499.1"/>
    <property type="molecule type" value="Genomic_DNA"/>
</dbReference>
<feature type="compositionally biased region" description="Polar residues" evidence="1">
    <location>
        <begin position="262"/>
        <end position="272"/>
    </location>
</feature>
<evidence type="ECO:0000313" key="3">
    <source>
        <dbReference type="EMBL" id="PTB47499.1"/>
    </source>
</evidence>
<feature type="domain" description="HNH nuclease" evidence="2">
    <location>
        <begin position="150"/>
        <end position="217"/>
    </location>
</feature>
<accession>A0A2T3ZRQ7</accession>
<evidence type="ECO:0000256" key="1">
    <source>
        <dbReference type="SAM" id="MobiDB-lite"/>
    </source>
</evidence>
<feature type="compositionally biased region" description="Basic and acidic residues" evidence="1">
    <location>
        <begin position="227"/>
        <end position="238"/>
    </location>
</feature>
<evidence type="ECO:0000259" key="2">
    <source>
        <dbReference type="Pfam" id="PF13391"/>
    </source>
</evidence>
<dbReference type="RefSeq" id="XP_024767176.1">
    <property type="nucleotide sequence ID" value="XM_024920214.1"/>
</dbReference>
<protein>
    <recommendedName>
        <fullName evidence="2">HNH nuclease domain-containing protein</fullName>
    </recommendedName>
</protein>
<dbReference type="AlphaFoldDB" id="A0A2T3ZRQ7"/>
<feature type="region of interest" description="Disordered" evidence="1">
    <location>
        <begin position="363"/>
        <end position="421"/>
    </location>
</feature>
<dbReference type="InterPro" id="IPR003615">
    <property type="entry name" value="HNH_nuc"/>
</dbReference>
<dbReference type="Proteomes" id="UP000241690">
    <property type="component" value="Unassembled WGS sequence"/>
</dbReference>
<sequence>MADTYDTIDESRLLPNVQDSFGRQVRIIHPGYYSSGGDPDFDVLISFEAFDDGGSGVDYDTAHIACAIIAGNTWDGYFSEDPHGKKKIHPPNRVLSYGRYYFCLPSSNDPSTDQYPIIPRFKDWRFPHDNLPPIWKRLYSQYRANGSPRCVMSNCGDVVEQAHLVLLQQSLWWTQNLMKKYSRTSLFSTDQIDALANLLPLRCDIHKIFDERHFAFVPKKVISREAKEKHVGEARETNAEQLQDDAERSASSPDSQLPVRSLESSYNSPQTNSPIHIVGHVFNSTPSGDLPRRFHNRAIHALPSTLSIDLLFARFAYTIFSPSIFKDFLDSDKGRYIMTWDHEKKRHDVGFASAEKCHAIWNASRSRSESPRKRSKAAGDGPEDGYAVGLGSDVDSGYGDNSQTSLAEDEPRRGRTRKRDWEEDILDVFEAKRTKLEGRSEPKGIKP</sequence>
<proteinExistence type="predicted"/>
<keyword evidence="4" id="KW-1185">Reference proteome</keyword>
<dbReference type="GeneID" id="36628783"/>
<gene>
    <name evidence="3" type="ORF">M431DRAFT_514351</name>
</gene>
<dbReference type="Pfam" id="PF13391">
    <property type="entry name" value="HNH_2"/>
    <property type="match status" value="1"/>
</dbReference>
<evidence type="ECO:0000313" key="4">
    <source>
        <dbReference type="Proteomes" id="UP000241690"/>
    </source>
</evidence>
<organism evidence="3 4">
    <name type="scientific">Trichoderma harzianum CBS 226.95</name>
    <dbReference type="NCBI Taxonomy" id="983964"/>
    <lineage>
        <taxon>Eukaryota</taxon>
        <taxon>Fungi</taxon>
        <taxon>Dikarya</taxon>
        <taxon>Ascomycota</taxon>
        <taxon>Pezizomycotina</taxon>
        <taxon>Sordariomycetes</taxon>
        <taxon>Hypocreomycetidae</taxon>
        <taxon>Hypocreales</taxon>
        <taxon>Hypocreaceae</taxon>
        <taxon>Trichoderma</taxon>
    </lineage>
</organism>